<keyword evidence="5" id="KW-1185">Reference proteome</keyword>
<dbReference type="InterPro" id="IPR002347">
    <property type="entry name" value="SDR_fam"/>
</dbReference>
<dbReference type="InterPro" id="IPR036291">
    <property type="entry name" value="NAD(P)-bd_dom_sf"/>
</dbReference>
<dbReference type="PANTHER" id="PTHR43976">
    <property type="entry name" value="SHORT CHAIN DEHYDROGENASE"/>
    <property type="match status" value="1"/>
</dbReference>
<dbReference type="PRINTS" id="PR00080">
    <property type="entry name" value="SDRFAMILY"/>
</dbReference>
<dbReference type="OMA" id="WDVDILL"/>
<proteinExistence type="inferred from homology"/>
<accession>A0A1C7LL75</accession>
<keyword evidence="2" id="KW-0560">Oxidoreductase</keyword>
<evidence type="ECO:0000256" key="2">
    <source>
        <dbReference type="ARBA" id="ARBA00023002"/>
    </source>
</evidence>
<name>A0A1C7LL75_GRIFR</name>
<evidence type="ECO:0008006" key="6">
    <source>
        <dbReference type="Google" id="ProtNLM"/>
    </source>
</evidence>
<dbReference type="Proteomes" id="UP000092993">
    <property type="component" value="Unassembled WGS sequence"/>
</dbReference>
<dbReference type="STRING" id="5627.A0A1C7LL75"/>
<sequence length="286" mass="31833">MTESKLVWLITGTSTGIGRFLTLAALERGDSVIATTRARSMPQLADLETRGANILQLDVTDSFDNLKEIAKKAVEIHGRVDVVVNNAGCVIMSAVEEYTPEESLHQFNTNFFGAINVTRAFLPYMRERRSGTILWIGSVTAWSPRPSFGMYSATKYAMRGISETLNEEIAHLGLRSINIELGFFNTEVIPNATQYVNRISDYEDFITKAYKALKEYHGQEPGDPAKGAEAIVDIVRGEGFAKDREIPPTVGFGADYHRDAKKSCEDTLKRLAEWESFTLSTDFTVN</sequence>
<evidence type="ECO:0000256" key="3">
    <source>
        <dbReference type="RuleBase" id="RU000363"/>
    </source>
</evidence>
<comment type="caution">
    <text evidence="4">The sequence shown here is derived from an EMBL/GenBank/DDBJ whole genome shotgun (WGS) entry which is preliminary data.</text>
</comment>
<dbReference type="Gene3D" id="3.40.50.720">
    <property type="entry name" value="NAD(P)-binding Rossmann-like Domain"/>
    <property type="match status" value="1"/>
</dbReference>
<evidence type="ECO:0000313" key="4">
    <source>
        <dbReference type="EMBL" id="OBZ65288.1"/>
    </source>
</evidence>
<dbReference type="OrthoDB" id="1274115at2759"/>
<dbReference type="CDD" id="cd05374">
    <property type="entry name" value="17beta-HSD-like_SDR_c"/>
    <property type="match status" value="1"/>
</dbReference>
<comment type="similarity">
    <text evidence="1 3">Belongs to the short-chain dehydrogenases/reductases (SDR) family.</text>
</comment>
<reference evidence="4 5" key="1">
    <citation type="submission" date="2016-03" db="EMBL/GenBank/DDBJ databases">
        <title>Whole genome sequencing of Grifola frondosa 9006-11.</title>
        <authorList>
            <person name="Min B."/>
            <person name="Park H."/>
            <person name="Kim J.-G."/>
            <person name="Cho H."/>
            <person name="Oh Y.-L."/>
            <person name="Kong W.-S."/>
            <person name="Choi I.-G."/>
        </authorList>
    </citation>
    <scope>NUCLEOTIDE SEQUENCE [LARGE SCALE GENOMIC DNA]</scope>
    <source>
        <strain evidence="4 5">9006-11</strain>
    </source>
</reference>
<gene>
    <name evidence="4" type="ORF">A0H81_14703</name>
</gene>
<protein>
    <recommendedName>
        <fullName evidence="6">Oxidoreductase YusZ</fullName>
    </recommendedName>
</protein>
<dbReference type="Pfam" id="PF00106">
    <property type="entry name" value="adh_short"/>
    <property type="match status" value="1"/>
</dbReference>
<dbReference type="InterPro" id="IPR051911">
    <property type="entry name" value="SDR_oxidoreductase"/>
</dbReference>
<dbReference type="GO" id="GO:0016491">
    <property type="term" value="F:oxidoreductase activity"/>
    <property type="evidence" value="ECO:0007669"/>
    <property type="project" value="UniProtKB-KW"/>
</dbReference>
<organism evidence="4 5">
    <name type="scientific">Grifola frondosa</name>
    <name type="common">Maitake</name>
    <name type="synonym">Polyporus frondosus</name>
    <dbReference type="NCBI Taxonomy" id="5627"/>
    <lineage>
        <taxon>Eukaryota</taxon>
        <taxon>Fungi</taxon>
        <taxon>Dikarya</taxon>
        <taxon>Basidiomycota</taxon>
        <taxon>Agaricomycotina</taxon>
        <taxon>Agaricomycetes</taxon>
        <taxon>Polyporales</taxon>
        <taxon>Grifolaceae</taxon>
        <taxon>Grifola</taxon>
    </lineage>
</organism>
<dbReference type="PANTHER" id="PTHR43976:SF16">
    <property type="entry name" value="SHORT-CHAIN DEHYDROGENASE_REDUCTASE FAMILY PROTEIN"/>
    <property type="match status" value="1"/>
</dbReference>
<dbReference type="AlphaFoldDB" id="A0A1C7LL75"/>
<evidence type="ECO:0000256" key="1">
    <source>
        <dbReference type="ARBA" id="ARBA00006484"/>
    </source>
</evidence>
<dbReference type="EMBL" id="LUGG01000047">
    <property type="protein sequence ID" value="OBZ65288.1"/>
    <property type="molecule type" value="Genomic_DNA"/>
</dbReference>
<evidence type="ECO:0000313" key="5">
    <source>
        <dbReference type="Proteomes" id="UP000092993"/>
    </source>
</evidence>
<dbReference type="SUPFAM" id="SSF51735">
    <property type="entry name" value="NAD(P)-binding Rossmann-fold domains"/>
    <property type="match status" value="1"/>
</dbReference>
<dbReference type="PRINTS" id="PR00081">
    <property type="entry name" value="GDHRDH"/>
</dbReference>